<feature type="region of interest" description="Disordered" evidence="8">
    <location>
        <begin position="529"/>
        <end position="555"/>
    </location>
</feature>
<evidence type="ECO:0000259" key="9">
    <source>
        <dbReference type="PROSITE" id="PS50048"/>
    </source>
</evidence>
<dbReference type="EMBL" id="JAIZPD010000009">
    <property type="protein sequence ID" value="KAH0960887.1"/>
    <property type="molecule type" value="Genomic_DNA"/>
</dbReference>
<dbReference type="SMART" id="SM00906">
    <property type="entry name" value="Fungal_trans"/>
    <property type="match status" value="1"/>
</dbReference>
<evidence type="ECO:0000256" key="3">
    <source>
        <dbReference type="ARBA" id="ARBA00022833"/>
    </source>
</evidence>
<proteinExistence type="predicted"/>
<dbReference type="CDD" id="cd12148">
    <property type="entry name" value="fungal_TF_MHR"/>
    <property type="match status" value="1"/>
</dbReference>
<dbReference type="InterPro" id="IPR052202">
    <property type="entry name" value="Yeast_MetPath_Reg"/>
</dbReference>
<keyword evidence="4" id="KW-0805">Transcription regulation</keyword>
<dbReference type="InterPro" id="IPR036864">
    <property type="entry name" value="Zn2-C6_fun-type_DNA-bd_sf"/>
</dbReference>
<dbReference type="RefSeq" id="XP_044718400.1">
    <property type="nucleotide sequence ID" value="XM_044866511.1"/>
</dbReference>
<evidence type="ECO:0000256" key="2">
    <source>
        <dbReference type="ARBA" id="ARBA00022723"/>
    </source>
</evidence>
<keyword evidence="3" id="KW-0862">Zinc</keyword>
<evidence type="ECO:0000256" key="4">
    <source>
        <dbReference type="ARBA" id="ARBA00023015"/>
    </source>
</evidence>
<dbReference type="SMART" id="SM00066">
    <property type="entry name" value="GAL4"/>
    <property type="match status" value="1"/>
</dbReference>
<comment type="subcellular location">
    <subcellularLocation>
        <location evidence="1">Nucleus</location>
    </subcellularLocation>
</comment>
<dbReference type="GO" id="GO:0006351">
    <property type="term" value="P:DNA-templated transcription"/>
    <property type="evidence" value="ECO:0007669"/>
    <property type="project" value="InterPro"/>
</dbReference>
<evidence type="ECO:0000313" key="11">
    <source>
        <dbReference type="Proteomes" id="UP000824596"/>
    </source>
</evidence>
<protein>
    <submittedName>
        <fullName evidence="10">Fungal specific transcription factor domain-containing protein</fullName>
    </submittedName>
</protein>
<dbReference type="OrthoDB" id="5319458at2759"/>
<dbReference type="GO" id="GO:0043565">
    <property type="term" value="F:sequence-specific DNA binding"/>
    <property type="evidence" value="ECO:0007669"/>
    <property type="project" value="TreeGrafter"/>
</dbReference>
<keyword evidence="11" id="KW-1185">Reference proteome</keyword>
<evidence type="ECO:0000256" key="8">
    <source>
        <dbReference type="SAM" id="MobiDB-lite"/>
    </source>
</evidence>
<dbReference type="CDD" id="cd00067">
    <property type="entry name" value="GAL4"/>
    <property type="match status" value="1"/>
</dbReference>
<evidence type="ECO:0000256" key="7">
    <source>
        <dbReference type="ARBA" id="ARBA00023242"/>
    </source>
</evidence>
<evidence type="ECO:0000256" key="1">
    <source>
        <dbReference type="ARBA" id="ARBA00004123"/>
    </source>
</evidence>
<keyword evidence="2" id="KW-0479">Metal-binding</keyword>
<dbReference type="PROSITE" id="PS00463">
    <property type="entry name" value="ZN2_CY6_FUNGAL_1"/>
    <property type="match status" value="1"/>
</dbReference>
<name>A0A9P8MT10_9HYPO</name>
<dbReference type="Pfam" id="PF04082">
    <property type="entry name" value="Fungal_trans"/>
    <property type="match status" value="1"/>
</dbReference>
<keyword evidence="7" id="KW-0539">Nucleus</keyword>
<dbReference type="Pfam" id="PF00172">
    <property type="entry name" value="Zn_clus"/>
    <property type="match status" value="1"/>
</dbReference>
<dbReference type="SUPFAM" id="SSF57701">
    <property type="entry name" value="Zn2/Cys6 DNA-binding domain"/>
    <property type="match status" value="1"/>
</dbReference>
<dbReference type="GO" id="GO:0008270">
    <property type="term" value="F:zinc ion binding"/>
    <property type="evidence" value="ECO:0007669"/>
    <property type="project" value="InterPro"/>
</dbReference>
<sequence>MPRTSFSRNPLLRVSRPVSACSRCRAAKVKCDGKLPACTACEKAGRENECSAANDQFARGKERSYVAALELRIEKLERRLQYAKSRKASVALHEPDASVMTQVDRRDSLASIRAAIHRKAARTRENHDVNSLVSDFGFLSVDATSRDFEPSASNVTFARLVLAATTNDSIPGPAPPGLPPRPVAHTIVQYFMTNIYSLFPCFSETTLLTILDDVYRQDDRVVKDAGYWLLYMVLAIGSTAQSQRINDDFYAQGVNFVSKALPYADRALAPGYVTQIQSILLLTLYSMFDPSHFDSWHLIGFTARAVVDLGFHQEPPQASGSDKSALDMRRKIFYCAYALDRAISMAHARTFSFTDDAVNVAFPIASSAGRKQSMPGPIAGPQSADPALLLFQLRRAQSFWYQELYQSDRTPLPNSSSFLWQMCMEMREWGESLPAALPAGIRRMFEQELWYSYVYCIAPSARAPQITDYSRTLIFEYSLAYLSSMHDTARGGLNAAFYTYHDALKVYFMANQFIAVLRDAEDMLISGTQVPPPPSLPGSAPAPMVPRRQLRPGTPVEDNLGRSLWCLGRIPETLALYGTRWEDALMLKQSFERISADTIERLQKRQQMRSVPMPQHQNSYHNGHQHQHQHQQTPPPPPPTPMDMRWAVVDPSHMMQVAGRH</sequence>
<accession>A0A9P8MT10</accession>
<dbReference type="GO" id="GO:0000981">
    <property type="term" value="F:DNA-binding transcription factor activity, RNA polymerase II-specific"/>
    <property type="evidence" value="ECO:0007669"/>
    <property type="project" value="InterPro"/>
</dbReference>
<dbReference type="InterPro" id="IPR001138">
    <property type="entry name" value="Zn2Cys6_DnaBD"/>
</dbReference>
<reference evidence="10" key="1">
    <citation type="submission" date="2021-09" db="EMBL/GenBank/DDBJ databases">
        <title>A high-quality genome of the endoparasitic fungus Hirsutella rhossiliensis with a comparison of Hirsutella genomes reveals transposable elements contributing to genome size variation.</title>
        <authorList>
            <person name="Lin R."/>
            <person name="Jiao Y."/>
            <person name="Sun X."/>
            <person name="Ling J."/>
            <person name="Xie B."/>
            <person name="Cheng X."/>
        </authorList>
    </citation>
    <scope>NUCLEOTIDE SEQUENCE</scope>
    <source>
        <strain evidence="10">HR02</strain>
    </source>
</reference>
<comment type="caution">
    <text evidence="10">The sequence shown here is derived from an EMBL/GenBank/DDBJ whole genome shotgun (WGS) entry which is preliminary data.</text>
</comment>
<dbReference type="Proteomes" id="UP000824596">
    <property type="component" value="Unassembled WGS sequence"/>
</dbReference>
<evidence type="ECO:0000256" key="5">
    <source>
        <dbReference type="ARBA" id="ARBA00023125"/>
    </source>
</evidence>
<dbReference type="GeneID" id="68357169"/>
<organism evidence="10 11">
    <name type="scientific">Hirsutella rhossiliensis</name>
    <dbReference type="NCBI Taxonomy" id="111463"/>
    <lineage>
        <taxon>Eukaryota</taxon>
        <taxon>Fungi</taxon>
        <taxon>Dikarya</taxon>
        <taxon>Ascomycota</taxon>
        <taxon>Pezizomycotina</taxon>
        <taxon>Sordariomycetes</taxon>
        <taxon>Hypocreomycetidae</taxon>
        <taxon>Hypocreales</taxon>
        <taxon>Ophiocordycipitaceae</taxon>
        <taxon>Hirsutella</taxon>
    </lineage>
</organism>
<feature type="region of interest" description="Disordered" evidence="8">
    <location>
        <begin position="604"/>
        <end position="645"/>
    </location>
</feature>
<dbReference type="AlphaFoldDB" id="A0A9P8MT10"/>
<dbReference type="GO" id="GO:0005634">
    <property type="term" value="C:nucleus"/>
    <property type="evidence" value="ECO:0007669"/>
    <property type="project" value="UniProtKB-SubCell"/>
</dbReference>
<keyword evidence="5" id="KW-0238">DNA-binding</keyword>
<dbReference type="InterPro" id="IPR007219">
    <property type="entry name" value="XnlR_reg_dom"/>
</dbReference>
<dbReference type="PANTHER" id="PTHR47782">
    <property type="entry name" value="ZN(II)2CYS6 TRANSCRIPTION FACTOR (EUROFUNG)-RELATED"/>
    <property type="match status" value="1"/>
</dbReference>
<dbReference type="Gene3D" id="4.10.240.10">
    <property type="entry name" value="Zn(2)-C6 fungal-type DNA-binding domain"/>
    <property type="match status" value="1"/>
</dbReference>
<dbReference type="GO" id="GO:0045944">
    <property type="term" value="P:positive regulation of transcription by RNA polymerase II"/>
    <property type="evidence" value="ECO:0007669"/>
    <property type="project" value="TreeGrafter"/>
</dbReference>
<evidence type="ECO:0000313" key="10">
    <source>
        <dbReference type="EMBL" id="KAH0960887.1"/>
    </source>
</evidence>
<dbReference type="PANTHER" id="PTHR47782:SF2">
    <property type="entry name" value="TRANSCRIPTION FACTOR, PUTATIVE (AFU_ORTHOLOGUE AFUA_4G12570)-RELATED"/>
    <property type="match status" value="1"/>
</dbReference>
<dbReference type="PROSITE" id="PS50048">
    <property type="entry name" value="ZN2_CY6_FUNGAL_2"/>
    <property type="match status" value="1"/>
</dbReference>
<gene>
    <name evidence="10" type="ORF">HRG_08040</name>
</gene>
<feature type="domain" description="Zn(2)-C6 fungal-type" evidence="9">
    <location>
        <begin position="20"/>
        <end position="52"/>
    </location>
</feature>
<evidence type="ECO:0000256" key="6">
    <source>
        <dbReference type="ARBA" id="ARBA00023163"/>
    </source>
</evidence>
<keyword evidence="6" id="KW-0804">Transcription</keyword>